<evidence type="ECO:0000256" key="11">
    <source>
        <dbReference type="SAM" id="MobiDB-lite"/>
    </source>
</evidence>
<name>A0A495D1Z7_9PROT</name>
<dbReference type="Pfam" id="PF01926">
    <property type="entry name" value="MMR_HSR1"/>
    <property type="match status" value="2"/>
</dbReference>
<feature type="binding site" evidence="8">
    <location>
        <begin position="12"/>
        <end position="19"/>
    </location>
    <ligand>
        <name>GTP</name>
        <dbReference type="ChEBI" id="CHEBI:37565"/>
        <label>1</label>
    </ligand>
</feature>
<keyword evidence="4 10" id="KW-0677">Repeat</keyword>
<reference evidence="13 14" key="1">
    <citation type="submission" date="2018-10" db="EMBL/GenBank/DDBJ databases">
        <title>Genomic Encyclopedia of Type Strains, Phase IV (KMG-IV): sequencing the most valuable type-strain genomes for metagenomic binning, comparative biology and taxonomic classification.</title>
        <authorList>
            <person name="Goeker M."/>
        </authorList>
    </citation>
    <scope>NUCLEOTIDE SEQUENCE [LARGE SCALE GENOMIC DNA]</scope>
    <source>
        <strain evidence="13 14">DSM 4734</strain>
    </source>
</reference>
<feature type="domain" description="EngA-type G" evidence="12">
    <location>
        <begin position="185"/>
        <end position="360"/>
    </location>
</feature>
<dbReference type="GO" id="GO:0042254">
    <property type="term" value="P:ribosome biogenesis"/>
    <property type="evidence" value="ECO:0007669"/>
    <property type="project" value="UniProtKB-KW"/>
</dbReference>
<dbReference type="InterPro" id="IPR005225">
    <property type="entry name" value="Small_GTP-bd"/>
</dbReference>
<dbReference type="Gene3D" id="3.40.50.300">
    <property type="entry name" value="P-loop containing nucleotide triphosphate hydrolases"/>
    <property type="match status" value="2"/>
</dbReference>
<dbReference type="Pfam" id="PF14714">
    <property type="entry name" value="KH_dom-like"/>
    <property type="match status" value="1"/>
</dbReference>
<evidence type="ECO:0000256" key="3">
    <source>
        <dbReference type="ARBA" id="ARBA00022517"/>
    </source>
</evidence>
<dbReference type="NCBIfam" id="TIGR00231">
    <property type="entry name" value="small_GTP"/>
    <property type="match status" value="2"/>
</dbReference>
<feature type="binding site" evidence="8">
    <location>
        <begin position="303"/>
        <end position="306"/>
    </location>
    <ligand>
        <name>GTP</name>
        <dbReference type="ChEBI" id="CHEBI:37565"/>
        <label>2</label>
    </ligand>
</feature>
<dbReference type="CDD" id="cd01894">
    <property type="entry name" value="EngA1"/>
    <property type="match status" value="1"/>
</dbReference>
<dbReference type="Gene3D" id="3.30.300.20">
    <property type="match status" value="1"/>
</dbReference>
<dbReference type="HAMAP" id="MF_00195">
    <property type="entry name" value="GTPase_Der"/>
    <property type="match status" value="1"/>
</dbReference>
<dbReference type="PIRSF" id="PIRSF006485">
    <property type="entry name" value="GTP-binding_EngA"/>
    <property type="match status" value="1"/>
</dbReference>
<dbReference type="PANTHER" id="PTHR43834">
    <property type="entry name" value="GTPASE DER"/>
    <property type="match status" value="1"/>
</dbReference>
<evidence type="ECO:0000256" key="5">
    <source>
        <dbReference type="ARBA" id="ARBA00022741"/>
    </source>
</evidence>
<dbReference type="InterPro" id="IPR032859">
    <property type="entry name" value="KH_dom-like"/>
</dbReference>
<comment type="function">
    <text evidence="8 10">GTPase that plays an essential role in the late steps of ribosome biogenesis.</text>
</comment>
<dbReference type="GO" id="GO:0005525">
    <property type="term" value="F:GTP binding"/>
    <property type="evidence" value="ECO:0007669"/>
    <property type="project" value="UniProtKB-UniRule"/>
</dbReference>
<feature type="binding site" evidence="8">
    <location>
        <begin position="122"/>
        <end position="125"/>
    </location>
    <ligand>
        <name>GTP</name>
        <dbReference type="ChEBI" id="CHEBI:37565"/>
        <label>1</label>
    </ligand>
</feature>
<feature type="compositionally biased region" description="Low complexity" evidence="11">
    <location>
        <begin position="475"/>
        <end position="484"/>
    </location>
</feature>
<dbReference type="PANTHER" id="PTHR43834:SF6">
    <property type="entry name" value="GTPASE DER"/>
    <property type="match status" value="1"/>
</dbReference>
<organism evidence="13 14">
    <name type="scientific">Maricaulis maris</name>
    <dbReference type="NCBI Taxonomy" id="74318"/>
    <lineage>
        <taxon>Bacteria</taxon>
        <taxon>Pseudomonadati</taxon>
        <taxon>Pseudomonadota</taxon>
        <taxon>Alphaproteobacteria</taxon>
        <taxon>Maricaulales</taxon>
        <taxon>Maricaulaceae</taxon>
        <taxon>Maricaulis</taxon>
    </lineage>
</organism>
<feature type="binding site" evidence="8">
    <location>
        <begin position="191"/>
        <end position="198"/>
    </location>
    <ligand>
        <name>GTP</name>
        <dbReference type="ChEBI" id="CHEBI:37565"/>
        <label>2</label>
    </ligand>
</feature>
<sequence length="490" mass="53677">MTAHLPRIAVVGRPNVGKSTLFNRLAGKPLAIVDDRPGVTRDRREARGRLGDLPLLLIDTAGYDDAEKEGLDAEMRTQTEMAIHDADLCLLLIDARAGVTPLDIVFADVIRRTGKPVLLLANKCEGKAGEDGLMDAFELGMGEPIAFSAAHGAGIGDLYDAMLEALGPMAKAARRRSKDEGDPPLRIAVIGRPNAGKSTLINTLIGEERLITGPEAGITRDAISVDWVWDGRRVRLHDTAGLRKRGKVADRLERMSAADTLRAVKFAEVVLLLMDADHPLEKQDLHLADMAYKEGRAVAICVSKMDLVPNREAYLKEIRLEFERLLPQMTGAPLLPISALKKKGLDAIMPTLAKLHENWDAKVKTRDLNDWLHEMTERHPPPAVNGRRIKPRYITQTKGRPPTFVMMCSRASDLPESYKRYLVNGLRDAFELPGVPIRLIVKAGKNPYVDGDRGGSVAADKSGKPARPNRPVKPPKGQQQAKGKAAGRKP</sequence>
<comment type="subunit">
    <text evidence="8">Associates with the 50S ribosomal subunit.</text>
</comment>
<dbReference type="Proteomes" id="UP000273675">
    <property type="component" value="Unassembled WGS sequence"/>
</dbReference>
<evidence type="ECO:0000256" key="4">
    <source>
        <dbReference type="ARBA" id="ARBA00022737"/>
    </source>
</evidence>
<evidence type="ECO:0000259" key="12">
    <source>
        <dbReference type="PROSITE" id="PS51712"/>
    </source>
</evidence>
<feature type="domain" description="EngA-type G" evidence="12">
    <location>
        <begin position="6"/>
        <end position="170"/>
    </location>
</feature>
<accession>A0A495D1Z7</accession>
<dbReference type="InterPro" id="IPR006073">
    <property type="entry name" value="GTP-bd"/>
</dbReference>
<evidence type="ECO:0000256" key="2">
    <source>
        <dbReference type="ARBA" id="ARBA00020953"/>
    </source>
</evidence>
<comment type="similarity">
    <text evidence="1 8 9 10">Belongs to the TRAFAC class TrmE-Era-EngA-EngB-Septin-like GTPase superfamily. EngA (Der) GTPase family.</text>
</comment>
<evidence type="ECO:0000256" key="8">
    <source>
        <dbReference type="HAMAP-Rule" id="MF_00195"/>
    </source>
</evidence>
<feature type="binding site" evidence="8">
    <location>
        <begin position="59"/>
        <end position="63"/>
    </location>
    <ligand>
        <name>GTP</name>
        <dbReference type="ChEBI" id="CHEBI:37565"/>
        <label>1</label>
    </ligand>
</feature>
<dbReference type="CDD" id="cd01895">
    <property type="entry name" value="EngA2"/>
    <property type="match status" value="1"/>
</dbReference>
<dbReference type="FunFam" id="3.30.300.20:FF:000004">
    <property type="entry name" value="GTPase Der"/>
    <property type="match status" value="1"/>
</dbReference>
<dbReference type="OrthoDB" id="9805918at2"/>
<dbReference type="InterPro" id="IPR027417">
    <property type="entry name" value="P-loop_NTPase"/>
</dbReference>
<keyword evidence="6 8" id="KW-0342">GTP-binding</keyword>
<dbReference type="SUPFAM" id="SSF52540">
    <property type="entry name" value="P-loop containing nucleoside triphosphate hydrolases"/>
    <property type="match status" value="2"/>
</dbReference>
<proteinExistence type="inferred from homology"/>
<gene>
    <name evidence="8" type="primary">der</name>
    <name evidence="13" type="ORF">C7435_2660</name>
</gene>
<evidence type="ECO:0000256" key="6">
    <source>
        <dbReference type="ARBA" id="ARBA00023134"/>
    </source>
</evidence>
<evidence type="ECO:0000256" key="7">
    <source>
        <dbReference type="ARBA" id="ARBA00032345"/>
    </source>
</evidence>
<evidence type="ECO:0000256" key="9">
    <source>
        <dbReference type="PROSITE-ProRule" id="PRU01049"/>
    </source>
</evidence>
<keyword evidence="5 8" id="KW-0547">Nucleotide-binding</keyword>
<dbReference type="AlphaFoldDB" id="A0A495D1Z7"/>
<evidence type="ECO:0000313" key="14">
    <source>
        <dbReference type="Proteomes" id="UP000273675"/>
    </source>
</evidence>
<comment type="caution">
    <text evidence="13">The sequence shown here is derived from an EMBL/GenBank/DDBJ whole genome shotgun (WGS) entry which is preliminary data.</text>
</comment>
<dbReference type="InterPro" id="IPR015946">
    <property type="entry name" value="KH_dom-like_a/b"/>
</dbReference>
<evidence type="ECO:0000313" key="13">
    <source>
        <dbReference type="EMBL" id="RKQ95557.1"/>
    </source>
</evidence>
<dbReference type="EMBL" id="RBIM01000006">
    <property type="protein sequence ID" value="RKQ95557.1"/>
    <property type="molecule type" value="Genomic_DNA"/>
</dbReference>
<feature type="region of interest" description="Disordered" evidence="11">
    <location>
        <begin position="445"/>
        <end position="490"/>
    </location>
</feature>
<dbReference type="InterPro" id="IPR016484">
    <property type="entry name" value="GTPase_Der"/>
</dbReference>
<feature type="binding site" evidence="8">
    <location>
        <begin position="238"/>
        <end position="242"/>
    </location>
    <ligand>
        <name>GTP</name>
        <dbReference type="ChEBI" id="CHEBI:37565"/>
        <label>2</label>
    </ligand>
</feature>
<dbReference type="NCBIfam" id="TIGR03594">
    <property type="entry name" value="GTPase_EngA"/>
    <property type="match status" value="1"/>
</dbReference>
<evidence type="ECO:0000256" key="1">
    <source>
        <dbReference type="ARBA" id="ARBA00008279"/>
    </source>
</evidence>
<dbReference type="PRINTS" id="PR00326">
    <property type="entry name" value="GTP1OBG"/>
</dbReference>
<keyword evidence="3 8" id="KW-0690">Ribosome biogenesis</keyword>
<dbReference type="PROSITE" id="PS51712">
    <property type="entry name" value="G_ENGA"/>
    <property type="match status" value="2"/>
</dbReference>
<dbReference type="InterPro" id="IPR031166">
    <property type="entry name" value="G_ENGA"/>
</dbReference>
<protein>
    <recommendedName>
        <fullName evidence="2 8">GTPase Der</fullName>
    </recommendedName>
    <alternativeName>
        <fullName evidence="7 8">GTP-binding protein EngA</fullName>
    </alternativeName>
</protein>
<evidence type="ECO:0000256" key="10">
    <source>
        <dbReference type="RuleBase" id="RU004481"/>
    </source>
</evidence>
<dbReference type="RefSeq" id="WP_075189639.1">
    <property type="nucleotide sequence ID" value="NZ_RBIM01000006.1"/>
</dbReference>